<feature type="compositionally biased region" description="Polar residues" evidence="1">
    <location>
        <begin position="91"/>
        <end position="100"/>
    </location>
</feature>
<dbReference type="EMBL" id="JARKIE010000030">
    <property type="protein sequence ID" value="KAJ7697471.1"/>
    <property type="molecule type" value="Genomic_DNA"/>
</dbReference>
<feature type="region of interest" description="Disordered" evidence="1">
    <location>
        <begin position="91"/>
        <end position="160"/>
    </location>
</feature>
<gene>
    <name evidence="2" type="ORF">B0H17DRAFT_1130438</name>
</gene>
<keyword evidence="3" id="KW-1185">Reference proteome</keyword>
<sequence>MDTELEEEGYEEAFINDGDPYDEDDNVSAVTSTMQVLSLFDLEAMDEDDSMFRKPPGVKARSASPCVPSGYPPHTVLAHFLKPPGVKASSATKRSVTASYDDSPDTTRVATKHGAASVSEASDPVESARPVTKRRVAAASDRVEPVASNKKPKVRRAPTGPTFEGAMSLWMDKFMAERAVTIASTAPAFDPVDTPIFRARTPRADFDRIELDKGIQASLESPVALTTPTCKSKGKGKAKVSSVRSSPDWDPPLAGEAFIPVVAMSSPSKALAVGTPNASEPKHPDVAISVPATVSSEKPTHKVVSSCSAAAGSAVFKADAKDGDVSQFMKKTPRPIASAGGSTVTKALTMAQFLRVARGEPEPEGEEGDDKEPSPETVIDGASTVFLEDLETYKAHFDVAAPCGVFDLDLQDESLRPSYVGLHPLPALRRIIPAFDCNRIFGDDSINYTTGGRVCFSSWYNQLPKMLAGNSMGALLFKESDPNFINLSRVSPVRLSSSVSAGSSTTMRLQVNGRIAVCLTSICVTELHVVTARNIGAKSERRRKWISGVPHDYDWECLESIVCLTFRKRTMYGQMSDKAISFQTMISPENAKTSDATTDRFNRSVPSSMFSTRSPGKPAASTSGYCFKTLLAFDDLVPVYDARKTVINFDADLDRLEKVLPAFVGEVPSGSFAIVAYSCSSYSGSISSSNQKVPYVGLNVLWVVVCGVPSA</sequence>
<feature type="compositionally biased region" description="Acidic residues" evidence="1">
    <location>
        <begin position="1"/>
        <end position="11"/>
    </location>
</feature>
<proteinExistence type="predicted"/>
<dbReference type="AlphaFoldDB" id="A0AAD7DRJ8"/>
<accession>A0AAD7DRJ8</accession>
<name>A0AAD7DRJ8_MYCRO</name>
<evidence type="ECO:0000256" key="1">
    <source>
        <dbReference type="SAM" id="MobiDB-lite"/>
    </source>
</evidence>
<organism evidence="2 3">
    <name type="scientific">Mycena rosella</name>
    <name type="common">Pink bonnet</name>
    <name type="synonym">Agaricus rosellus</name>
    <dbReference type="NCBI Taxonomy" id="1033263"/>
    <lineage>
        <taxon>Eukaryota</taxon>
        <taxon>Fungi</taxon>
        <taxon>Dikarya</taxon>
        <taxon>Basidiomycota</taxon>
        <taxon>Agaricomycotina</taxon>
        <taxon>Agaricomycetes</taxon>
        <taxon>Agaricomycetidae</taxon>
        <taxon>Agaricales</taxon>
        <taxon>Marasmiineae</taxon>
        <taxon>Mycenaceae</taxon>
        <taxon>Mycena</taxon>
    </lineage>
</organism>
<feature type="region of interest" description="Disordered" evidence="1">
    <location>
        <begin position="357"/>
        <end position="377"/>
    </location>
</feature>
<protein>
    <submittedName>
        <fullName evidence="2">Uncharacterized protein</fullName>
    </submittedName>
</protein>
<evidence type="ECO:0000313" key="2">
    <source>
        <dbReference type="EMBL" id="KAJ7697471.1"/>
    </source>
</evidence>
<evidence type="ECO:0000313" key="3">
    <source>
        <dbReference type="Proteomes" id="UP001221757"/>
    </source>
</evidence>
<dbReference type="Proteomes" id="UP001221757">
    <property type="component" value="Unassembled WGS sequence"/>
</dbReference>
<comment type="caution">
    <text evidence="2">The sequence shown here is derived from an EMBL/GenBank/DDBJ whole genome shotgun (WGS) entry which is preliminary data.</text>
</comment>
<feature type="region of interest" description="Disordered" evidence="1">
    <location>
        <begin position="228"/>
        <end position="247"/>
    </location>
</feature>
<feature type="region of interest" description="Disordered" evidence="1">
    <location>
        <begin position="1"/>
        <end position="23"/>
    </location>
</feature>
<reference evidence="2" key="1">
    <citation type="submission" date="2023-03" db="EMBL/GenBank/DDBJ databases">
        <title>Massive genome expansion in bonnet fungi (Mycena s.s.) driven by repeated elements and novel gene families across ecological guilds.</title>
        <authorList>
            <consortium name="Lawrence Berkeley National Laboratory"/>
            <person name="Harder C.B."/>
            <person name="Miyauchi S."/>
            <person name="Viragh M."/>
            <person name="Kuo A."/>
            <person name="Thoen E."/>
            <person name="Andreopoulos B."/>
            <person name="Lu D."/>
            <person name="Skrede I."/>
            <person name="Drula E."/>
            <person name="Henrissat B."/>
            <person name="Morin E."/>
            <person name="Kohler A."/>
            <person name="Barry K."/>
            <person name="LaButti K."/>
            <person name="Morin E."/>
            <person name="Salamov A."/>
            <person name="Lipzen A."/>
            <person name="Mereny Z."/>
            <person name="Hegedus B."/>
            <person name="Baldrian P."/>
            <person name="Stursova M."/>
            <person name="Weitz H."/>
            <person name="Taylor A."/>
            <person name="Grigoriev I.V."/>
            <person name="Nagy L.G."/>
            <person name="Martin F."/>
            <person name="Kauserud H."/>
        </authorList>
    </citation>
    <scope>NUCLEOTIDE SEQUENCE</scope>
    <source>
        <strain evidence="2">CBHHK067</strain>
    </source>
</reference>